<comment type="caution">
    <text evidence="2">The sequence shown here is derived from an EMBL/GenBank/DDBJ whole genome shotgun (WGS) entry which is preliminary data.</text>
</comment>
<feature type="compositionally biased region" description="Gly residues" evidence="1">
    <location>
        <begin position="355"/>
        <end position="374"/>
    </location>
</feature>
<sequence length="1596" mass="161916">MQPATPAAAALAQPAAPDAVAARAAVAAQFERLAQEAVRRRRRWADEGPMLESYIAALGSTCAIIRAEQARVSRELAELADGLARRADAASGAQVPPLPPSEQQEQQQQQQQQQQQTLAGDDSVELATRLAEVQGRLRRLEADLGAVRPLLAASRPEERDIHETKLVVLQDTKRLLQEESDHLHSELQRRDAAARLSAESARVGSAQLASAADLGRLQEQLAATEARLDRAKQLFYFPESEGFRFRAGGAGVFFAAKDLHISDVSAAVSLSLAPAPPARPGAPRRARLAVSLGGAAGGPGTAGQRAGSAVGAVGAAVTAAEAARAAAAERAESARQAAVRAARQQPGAAASGAGAAAGRGGAGERSGGGGGAGGDWSDDLPSGIGPGRKGRRVARFLDGLSDRKEQLKGRITAAAAAAAAASSHGGAGETQPRSGLNRIASALAERARSHTLPASAADGGKGTPQPAAQPAAADDAGDASPGAASSGRGAAASPGQASMPAAQAGAGGTAPGGGSPGLRASHGLGEAIERLSLDGPAAAELKQNRGQCSQPARLSSGVEQARGRFRNLRSRLLDAKLSDSHTLSEAKSRLAGGAASFKRHLNAAVDRLHVEGGGGQVYGGSSSASHSGAAGWQEVAPQAGQLQQGQQQQRGQQQQEGAGRAQQEAGQQPAEQQQGGEQGAEHQWEQSHPGADEAGELEQQQEQQRAQQHEQQQQEAGSQSQEGRGPRGSSGDAQVELVDSEDPGAGHWAADLDDCATDSASAADDGAGAPPLAFAGAGSAVAPALGDFASRDGSAPGDGVRRRGVHVTLLAEAVEVIGEKGTKVPNISIREIALEVEAAFSAVLEYDPQLGWQAPERLTFEVLSLERRVAGSNVPLPRALIKTILNLALPPLFTRLLLAALPHELGQYVAGSGEGAALEGELRIAGPSLAAMSADLALSAGDVPPGKADPKTFAQELRASQRARGMLGLHEAEAWAALAPLLTQGPACLWPDARQGPMTAAELCRFYSTCSPSPAWPDLLAALQPAAAAAAAAGSAPAADLPALLTGPVAALARKPVRVSLAVGRVEAGVEVGPALAALRDYFERLAREFAKNAKGEDAALLLQRPLAAQLQVLDLWHDGLQAALRRFSARFVSAAAALSAAADARQFRLGLDGAHYEGPARLQLPLDVLMSPDHAFMLFKLALPDPRLAARNFAARLRYVFDRLSLAAFGVAATAAAAAAEAGAEGSGAEEDVRVSDLLARDDLPPELAAGLQRWSSLGRAASGASASGANSPRALRRTAAAAASWSAAGAGAGGAAGAGLPPPGSPLRRSVSASAAAASPPAAGGAPPLLSSPTIGHLALRRLAVALRLDERRVAELLTDAVGDGCAAGGGAIPGIAASLLGCFGDLLRAELTPTWPSDAEAAAAAAAAAQDGAGDAAAAPAAAPPPRAAVALATNDVCRARLDVDALAFESAIPPRAAARLLQALTVAVAERFWGAGRPRVEWLGALFKHIEEYLGRESLDVSVSLAARAEAVRGGTGNGAAAEAPRSSADGLRLHVSGPVPAGGGGARRTGSLVGGGRSEDGEGGAPAPAAVHVTNDFDLLTVLDTVQLFMS</sequence>
<feature type="compositionally biased region" description="Low complexity" evidence="1">
    <location>
        <begin position="697"/>
        <end position="723"/>
    </location>
</feature>
<feature type="compositionally biased region" description="Low complexity" evidence="1">
    <location>
        <begin position="638"/>
        <end position="675"/>
    </location>
</feature>
<feature type="region of interest" description="Disordered" evidence="1">
    <location>
        <begin position="446"/>
        <end position="521"/>
    </location>
</feature>
<keyword evidence="3" id="KW-1185">Reference proteome</keyword>
<reference evidence="2 3" key="1">
    <citation type="journal article" date="2018" name="Sci. Rep.">
        <title>Raphidocelis subcapitata (=Pseudokirchneriella subcapitata) provides an insight into genome evolution and environmental adaptations in the Sphaeropleales.</title>
        <authorList>
            <person name="Suzuki S."/>
            <person name="Yamaguchi H."/>
            <person name="Nakajima N."/>
            <person name="Kawachi M."/>
        </authorList>
    </citation>
    <scope>NUCLEOTIDE SEQUENCE [LARGE SCALE GENOMIC DNA]</scope>
    <source>
        <strain evidence="2 3">NIES-35</strain>
    </source>
</reference>
<dbReference type="STRING" id="307507.A0A2V0PKJ3"/>
<feature type="compositionally biased region" description="Low complexity" evidence="1">
    <location>
        <begin position="619"/>
        <end position="631"/>
    </location>
</feature>
<evidence type="ECO:0000256" key="1">
    <source>
        <dbReference type="SAM" id="MobiDB-lite"/>
    </source>
</evidence>
<feature type="region of interest" description="Disordered" evidence="1">
    <location>
        <begin position="1541"/>
        <end position="1571"/>
    </location>
</feature>
<feature type="compositionally biased region" description="Gly residues" evidence="1">
    <location>
        <begin position="505"/>
        <end position="516"/>
    </location>
</feature>
<gene>
    <name evidence="2" type="ORF">Rsub_11514</name>
</gene>
<dbReference type="PANTHER" id="PTHR13270">
    <property type="entry name" value="PROTEIN C20ORF116-RELATED"/>
    <property type="match status" value="1"/>
</dbReference>
<dbReference type="PANTHER" id="PTHR13270:SF13">
    <property type="entry name" value="LIMPET, ISOFORM K"/>
    <property type="match status" value="1"/>
</dbReference>
<feature type="compositionally biased region" description="Low complexity" evidence="1">
    <location>
        <begin position="102"/>
        <end position="116"/>
    </location>
</feature>
<name>A0A2V0PKJ3_9CHLO</name>
<feature type="compositionally biased region" description="Low complexity" evidence="1">
    <location>
        <begin position="1308"/>
        <end position="1332"/>
    </location>
</feature>
<feature type="compositionally biased region" description="Polar residues" evidence="1">
    <location>
        <begin position="544"/>
        <end position="553"/>
    </location>
</feature>
<accession>A0A2V0PKJ3</accession>
<evidence type="ECO:0000313" key="2">
    <source>
        <dbReference type="EMBL" id="GBF98523.1"/>
    </source>
</evidence>
<feature type="compositionally biased region" description="Gly residues" evidence="1">
    <location>
        <begin position="1545"/>
        <end position="1561"/>
    </location>
</feature>
<organism evidence="2 3">
    <name type="scientific">Raphidocelis subcapitata</name>
    <dbReference type="NCBI Taxonomy" id="307507"/>
    <lineage>
        <taxon>Eukaryota</taxon>
        <taxon>Viridiplantae</taxon>
        <taxon>Chlorophyta</taxon>
        <taxon>core chlorophytes</taxon>
        <taxon>Chlorophyceae</taxon>
        <taxon>CS clade</taxon>
        <taxon>Sphaeropleales</taxon>
        <taxon>Selenastraceae</taxon>
        <taxon>Raphidocelis</taxon>
    </lineage>
</organism>
<feature type="region of interest" description="Disordered" evidence="1">
    <location>
        <begin position="542"/>
        <end position="561"/>
    </location>
</feature>
<feature type="compositionally biased region" description="Low complexity" evidence="1">
    <location>
        <begin position="337"/>
        <end position="354"/>
    </location>
</feature>
<dbReference type="EMBL" id="BDRX01000127">
    <property type="protein sequence ID" value="GBF98523.1"/>
    <property type="molecule type" value="Genomic_DNA"/>
</dbReference>
<protein>
    <submittedName>
        <fullName evidence="2">Uncharacterized protein</fullName>
    </submittedName>
</protein>
<proteinExistence type="predicted"/>
<feature type="region of interest" description="Disordered" evidence="1">
    <location>
        <begin position="87"/>
        <end position="121"/>
    </location>
</feature>
<feature type="compositionally biased region" description="Low complexity" evidence="1">
    <location>
        <begin position="464"/>
        <end position="504"/>
    </location>
</feature>
<dbReference type="InParanoid" id="A0A2V0PKJ3"/>
<evidence type="ECO:0000313" key="3">
    <source>
        <dbReference type="Proteomes" id="UP000247498"/>
    </source>
</evidence>
<feature type="region of interest" description="Disordered" evidence="1">
    <location>
        <begin position="337"/>
        <end position="390"/>
    </location>
</feature>
<dbReference type="Proteomes" id="UP000247498">
    <property type="component" value="Unassembled WGS sequence"/>
</dbReference>
<feature type="region of interest" description="Disordered" evidence="1">
    <location>
        <begin position="1296"/>
        <end position="1332"/>
    </location>
</feature>
<feature type="region of interest" description="Disordered" evidence="1">
    <location>
        <begin position="616"/>
        <end position="734"/>
    </location>
</feature>
<dbReference type="OrthoDB" id="553012at2759"/>